<evidence type="ECO:0000313" key="3">
    <source>
        <dbReference type="Proteomes" id="UP001054945"/>
    </source>
</evidence>
<dbReference type="Proteomes" id="UP001054945">
    <property type="component" value="Unassembled WGS sequence"/>
</dbReference>
<sequence length="268" mass="30512">MRCCFSWDCPSSILSDNLLRKNCLDRVMMILILVMMNLGAITNNQKTNDKANSGSISALHPQRNTLLIESLLHNQTINGDQYHNTLKRLHAAIKAKRLRMLPSKVICFPSMNDHILILAHSASWSSFGNEFSLQNTLYGIRGMGRRCRIAKRELSMYSPPLAMPQRAIQNRYAEPPEQQREKEKSRKEDIKEVAKRKKERKEKKASDRSPFFPIKPISQRLIGCRRAGACDNATFTLQGRPLIPPLSAPGQWSSSHPTPFGAPAEYRW</sequence>
<dbReference type="AlphaFoldDB" id="A0AAV4ML00"/>
<proteinExistence type="predicted"/>
<protein>
    <submittedName>
        <fullName evidence="2">Uncharacterized protein</fullName>
    </submittedName>
</protein>
<name>A0AAV4ML00_CAEEX</name>
<feature type="region of interest" description="Disordered" evidence="1">
    <location>
        <begin position="246"/>
        <end position="268"/>
    </location>
</feature>
<comment type="caution">
    <text evidence="2">The sequence shown here is derived from an EMBL/GenBank/DDBJ whole genome shotgun (WGS) entry which is preliminary data.</text>
</comment>
<evidence type="ECO:0000313" key="2">
    <source>
        <dbReference type="EMBL" id="GIX73000.1"/>
    </source>
</evidence>
<gene>
    <name evidence="2" type="ORF">CEXT_194521</name>
</gene>
<reference evidence="2 3" key="1">
    <citation type="submission" date="2021-06" db="EMBL/GenBank/DDBJ databases">
        <title>Caerostris extrusa draft genome.</title>
        <authorList>
            <person name="Kono N."/>
            <person name="Arakawa K."/>
        </authorList>
    </citation>
    <scope>NUCLEOTIDE SEQUENCE [LARGE SCALE GENOMIC DNA]</scope>
</reference>
<feature type="compositionally biased region" description="Basic and acidic residues" evidence="1">
    <location>
        <begin position="177"/>
        <end position="193"/>
    </location>
</feature>
<dbReference type="EMBL" id="BPLR01002363">
    <property type="protein sequence ID" value="GIX73000.1"/>
    <property type="molecule type" value="Genomic_DNA"/>
</dbReference>
<organism evidence="2 3">
    <name type="scientific">Caerostris extrusa</name>
    <name type="common">Bark spider</name>
    <name type="synonym">Caerostris bankana</name>
    <dbReference type="NCBI Taxonomy" id="172846"/>
    <lineage>
        <taxon>Eukaryota</taxon>
        <taxon>Metazoa</taxon>
        <taxon>Ecdysozoa</taxon>
        <taxon>Arthropoda</taxon>
        <taxon>Chelicerata</taxon>
        <taxon>Arachnida</taxon>
        <taxon>Araneae</taxon>
        <taxon>Araneomorphae</taxon>
        <taxon>Entelegynae</taxon>
        <taxon>Araneoidea</taxon>
        <taxon>Araneidae</taxon>
        <taxon>Caerostris</taxon>
    </lineage>
</organism>
<keyword evidence="3" id="KW-1185">Reference proteome</keyword>
<accession>A0AAV4ML00</accession>
<evidence type="ECO:0000256" key="1">
    <source>
        <dbReference type="SAM" id="MobiDB-lite"/>
    </source>
</evidence>
<feature type="region of interest" description="Disordered" evidence="1">
    <location>
        <begin position="172"/>
        <end position="212"/>
    </location>
</feature>